<proteinExistence type="predicted"/>
<dbReference type="Proteomes" id="UP001153331">
    <property type="component" value="Unassembled WGS sequence"/>
</dbReference>
<sequence length="198" mass="22101">MAAPASVTIKNLQGKWVMSKTLSDAFDPVLALQGIGWLTRKALGAATVTQHLKHHTAEDGTTPQIDIDQLISGGLKGSSEQRTLDWTYREHSDWLFGTVKGRSRYTTLAAALEEAKANGVAEEDIKYLAEGWLKETEDGDVIETYAENVGNKWTGWQIWGFAEIGGERKYVRRVVVRKTDKNEVQKVRLVYDYTGELA</sequence>
<name>A0ACC2IJW0_9PLEO</name>
<keyword evidence="2" id="KW-1185">Reference proteome</keyword>
<evidence type="ECO:0000313" key="1">
    <source>
        <dbReference type="EMBL" id="KAJ8115485.1"/>
    </source>
</evidence>
<evidence type="ECO:0000313" key="2">
    <source>
        <dbReference type="Proteomes" id="UP001153331"/>
    </source>
</evidence>
<gene>
    <name evidence="1" type="ORF">OPT61_g2890</name>
</gene>
<protein>
    <submittedName>
        <fullName evidence="1">Uncharacterized protein</fullName>
    </submittedName>
</protein>
<accession>A0ACC2IJW0</accession>
<organism evidence="1 2">
    <name type="scientific">Boeremia exigua</name>
    <dbReference type="NCBI Taxonomy" id="749465"/>
    <lineage>
        <taxon>Eukaryota</taxon>
        <taxon>Fungi</taxon>
        <taxon>Dikarya</taxon>
        <taxon>Ascomycota</taxon>
        <taxon>Pezizomycotina</taxon>
        <taxon>Dothideomycetes</taxon>
        <taxon>Pleosporomycetidae</taxon>
        <taxon>Pleosporales</taxon>
        <taxon>Pleosporineae</taxon>
        <taxon>Didymellaceae</taxon>
        <taxon>Boeremia</taxon>
    </lineage>
</organism>
<reference evidence="1" key="1">
    <citation type="submission" date="2022-11" db="EMBL/GenBank/DDBJ databases">
        <title>Genome Sequence of Boeremia exigua.</title>
        <authorList>
            <person name="Buettner E."/>
        </authorList>
    </citation>
    <scope>NUCLEOTIDE SEQUENCE</scope>
    <source>
        <strain evidence="1">CU02</strain>
    </source>
</reference>
<dbReference type="EMBL" id="JAPHNI010000138">
    <property type="protein sequence ID" value="KAJ8115485.1"/>
    <property type="molecule type" value="Genomic_DNA"/>
</dbReference>
<comment type="caution">
    <text evidence="1">The sequence shown here is derived from an EMBL/GenBank/DDBJ whole genome shotgun (WGS) entry which is preliminary data.</text>
</comment>